<organism evidence="6 7">
    <name type="scientific">Candidatus Intestinimonas pullistercoris</name>
    <dbReference type="NCBI Taxonomy" id="2838623"/>
    <lineage>
        <taxon>Bacteria</taxon>
        <taxon>Bacillati</taxon>
        <taxon>Bacillota</taxon>
        <taxon>Clostridia</taxon>
        <taxon>Eubacteriales</taxon>
        <taxon>Intestinimonas</taxon>
    </lineage>
</organism>
<dbReference type="InterPro" id="IPR044068">
    <property type="entry name" value="CB"/>
</dbReference>
<dbReference type="EMBL" id="DWWJ01000007">
    <property type="protein sequence ID" value="HJC40013.1"/>
    <property type="molecule type" value="Genomic_DNA"/>
</dbReference>
<dbReference type="Gene3D" id="1.10.150.130">
    <property type="match status" value="1"/>
</dbReference>
<dbReference type="PROSITE" id="PS51900">
    <property type="entry name" value="CB"/>
    <property type="match status" value="1"/>
</dbReference>
<dbReference type="InterPro" id="IPR010998">
    <property type="entry name" value="Integrase_recombinase_N"/>
</dbReference>
<evidence type="ECO:0000256" key="2">
    <source>
        <dbReference type="ARBA" id="ARBA00023125"/>
    </source>
</evidence>
<sequence>MAQMTQERPTAEAGAEEGLELTRERVEAFLENRREKGCKSATLNKYRHDLTQLWRFLPEEKRIGRGTLAEWRRQMGEEGFNVRTLNARISAANSFLDFMGRRELQLSGLPRLEEDRQPELSRAEYIRLLQTARALEDEWSYLLVKVFALMGIPVQELAGLTVEAAQAGRMALAREGEDRWVRVPGILQAELLGYARRQGRTSGPLFLTRNGRSPGRSRISASMRALCRTAQVPLEKGNPRCLRRFYHSAMEQVEADIRRLAEQAYDRMLEAEQLAIGWEAADRSLPPRT</sequence>
<reference evidence="6" key="1">
    <citation type="journal article" date="2021" name="PeerJ">
        <title>Extensive microbial diversity within the chicken gut microbiome revealed by metagenomics and culture.</title>
        <authorList>
            <person name="Gilroy R."/>
            <person name="Ravi A."/>
            <person name="Getino M."/>
            <person name="Pursley I."/>
            <person name="Horton D.L."/>
            <person name="Alikhan N.F."/>
            <person name="Baker D."/>
            <person name="Gharbi K."/>
            <person name="Hall N."/>
            <person name="Watson M."/>
            <person name="Adriaenssens E.M."/>
            <person name="Foster-Nyarko E."/>
            <person name="Jarju S."/>
            <person name="Secka A."/>
            <person name="Antonio M."/>
            <person name="Oren A."/>
            <person name="Chaudhuri R.R."/>
            <person name="La Ragione R."/>
            <person name="Hildebrand F."/>
            <person name="Pallen M.J."/>
        </authorList>
    </citation>
    <scope>NUCLEOTIDE SEQUENCE</scope>
    <source>
        <strain evidence="6">CHK186-1790</strain>
    </source>
</reference>
<dbReference type="AlphaFoldDB" id="A0A9D2NYW6"/>
<dbReference type="Proteomes" id="UP000823882">
    <property type="component" value="Unassembled WGS sequence"/>
</dbReference>
<dbReference type="GO" id="GO:0006310">
    <property type="term" value="P:DNA recombination"/>
    <property type="evidence" value="ECO:0007669"/>
    <property type="project" value="UniProtKB-KW"/>
</dbReference>
<dbReference type="SUPFAM" id="SSF56349">
    <property type="entry name" value="DNA breaking-rejoining enzymes"/>
    <property type="match status" value="1"/>
</dbReference>
<name>A0A9D2NYW6_9FIRM</name>
<evidence type="ECO:0000256" key="4">
    <source>
        <dbReference type="PROSITE-ProRule" id="PRU01248"/>
    </source>
</evidence>
<evidence type="ECO:0000313" key="7">
    <source>
        <dbReference type="Proteomes" id="UP000823882"/>
    </source>
</evidence>
<evidence type="ECO:0000259" key="5">
    <source>
        <dbReference type="PROSITE" id="PS51900"/>
    </source>
</evidence>
<comment type="caution">
    <text evidence="6">The sequence shown here is derived from an EMBL/GenBank/DDBJ whole genome shotgun (WGS) entry which is preliminary data.</text>
</comment>
<dbReference type="Gene3D" id="1.10.443.10">
    <property type="entry name" value="Intergrase catalytic core"/>
    <property type="match status" value="1"/>
</dbReference>
<dbReference type="GO" id="GO:0003677">
    <property type="term" value="F:DNA binding"/>
    <property type="evidence" value="ECO:0007669"/>
    <property type="project" value="UniProtKB-UniRule"/>
</dbReference>
<gene>
    <name evidence="6" type="ORF">H9701_00480</name>
</gene>
<dbReference type="InterPro" id="IPR013762">
    <property type="entry name" value="Integrase-like_cat_sf"/>
</dbReference>
<keyword evidence="3" id="KW-0233">DNA recombination</keyword>
<protein>
    <submittedName>
        <fullName evidence="6">Site-specific integrase</fullName>
    </submittedName>
</protein>
<evidence type="ECO:0000256" key="3">
    <source>
        <dbReference type="ARBA" id="ARBA00023172"/>
    </source>
</evidence>
<comment type="similarity">
    <text evidence="1">Belongs to the 'phage' integrase family.</text>
</comment>
<dbReference type="InterPro" id="IPR004107">
    <property type="entry name" value="Integrase_SAM-like_N"/>
</dbReference>
<dbReference type="Pfam" id="PF02899">
    <property type="entry name" value="Phage_int_SAM_1"/>
    <property type="match status" value="1"/>
</dbReference>
<accession>A0A9D2NYW6</accession>
<evidence type="ECO:0000313" key="6">
    <source>
        <dbReference type="EMBL" id="HJC40013.1"/>
    </source>
</evidence>
<proteinExistence type="inferred from homology"/>
<evidence type="ECO:0000256" key="1">
    <source>
        <dbReference type="ARBA" id="ARBA00008857"/>
    </source>
</evidence>
<feature type="domain" description="Core-binding (CB)" evidence="5">
    <location>
        <begin position="17"/>
        <end position="100"/>
    </location>
</feature>
<dbReference type="GO" id="GO:0015074">
    <property type="term" value="P:DNA integration"/>
    <property type="evidence" value="ECO:0007669"/>
    <property type="project" value="InterPro"/>
</dbReference>
<reference evidence="6" key="2">
    <citation type="submission" date="2021-04" db="EMBL/GenBank/DDBJ databases">
        <authorList>
            <person name="Gilroy R."/>
        </authorList>
    </citation>
    <scope>NUCLEOTIDE SEQUENCE</scope>
    <source>
        <strain evidence="6">CHK186-1790</strain>
    </source>
</reference>
<dbReference type="InterPro" id="IPR011010">
    <property type="entry name" value="DNA_brk_join_enz"/>
</dbReference>
<keyword evidence="2 4" id="KW-0238">DNA-binding</keyword>